<keyword evidence="3 11" id="KW-0812">Transmembrane</keyword>
<evidence type="ECO:0000256" key="10">
    <source>
        <dbReference type="ARBA" id="ARBA00023224"/>
    </source>
</evidence>
<keyword evidence="7" id="KW-1015">Disulfide bond</keyword>
<dbReference type="PANTHER" id="PTHR45695">
    <property type="entry name" value="LEUCOKININ RECEPTOR-RELATED"/>
    <property type="match status" value="1"/>
</dbReference>
<dbReference type="OrthoDB" id="9871562at2759"/>
<dbReference type="PRINTS" id="PR00237">
    <property type="entry name" value="GPCRRHODOPSN"/>
</dbReference>
<keyword evidence="8" id="KW-0675">Receptor</keyword>
<dbReference type="GO" id="GO:0004930">
    <property type="term" value="F:G protein-coupled receptor activity"/>
    <property type="evidence" value="ECO:0007669"/>
    <property type="project" value="UniProtKB-KW"/>
</dbReference>
<keyword evidence="9" id="KW-0325">Glycoprotein</keyword>
<keyword evidence="6 11" id="KW-0472">Membrane</keyword>
<dbReference type="SUPFAM" id="SSF81321">
    <property type="entry name" value="Family A G protein-coupled receptor-like"/>
    <property type="match status" value="1"/>
</dbReference>
<evidence type="ECO:0000256" key="3">
    <source>
        <dbReference type="ARBA" id="ARBA00022692"/>
    </source>
</evidence>
<evidence type="ECO:0000313" key="14">
    <source>
        <dbReference type="Proteomes" id="UP000287033"/>
    </source>
</evidence>
<organism evidence="13 14">
    <name type="scientific">Chiloscyllium punctatum</name>
    <name type="common">Brownbanded bambooshark</name>
    <name type="synonym">Hemiscyllium punctatum</name>
    <dbReference type="NCBI Taxonomy" id="137246"/>
    <lineage>
        <taxon>Eukaryota</taxon>
        <taxon>Metazoa</taxon>
        <taxon>Chordata</taxon>
        <taxon>Craniata</taxon>
        <taxon>Vertebrata</taxon>
        <taxon>Chondrichthyes</taxon>
        <taxon>Elasmobranchii</taxon>
        <taxon>Galeomorphii</taxon>
        <taxon>Galeoidea</taxon>
        <taxon>Orectolobiformes</taxon>
        <taxon>Hemiscylliidae</taxon>
        <taxon>Chiloscyllium</taxon>
    </lineage>
</organism>
<dbReference type="EMBL" id="BEZZ01060436">
    <property type="protein sequence ID" value="GCC41775.1"/>
    <property type="molecule type" value="Genomic_DNA"/>
</dbReference>
<dbReference type="STRING" id="137246.A0A401TGL0"/>
<keyword evidence="5" id="KW-0297">G-protein coupled receptor</keyword>
<dbReference type="GO" id="GO:0005886">
    <property type="term" value="C:plasma membrane"/>
    <property type="evidence" value="ECO:0007669"/>
    <property type="project" value="UniProtKB-SubCell"/>
</dbReference>
<feature type="transmembrane region" description="Helical" evidence="11">
    <location>
        <begin position="47"/>
        <end position="71"/>
    </location>
</feature>
<feature type="non-terminal residue" evidence="13">
    <location>
        <position position="85"/>
    </location>
</feature>
<dbReference type="Proteomes" id="UP000287033">
    <property type="component" value="Unassembled WGS sequence"/>
</dbReference>
<evidence type="ECO:0000256" key="7">
    <source>
        <dbReference type="ARBA" id="ARBA00023157"/>
    </source>
</evidence>
<keyword evidence="4 11" id="KW-1133">Transmembrane helix</keyword>
<accession>A0A401TGL0</accession>
<dbReference type="AlphaFoldDB" id="A0A401TGL0"/>
<evidence type="ECO:0000256" key="4">
    <source>
        <dbReference type="ARBA" id="ARBA00022989"/>
    </source>
</evidence>
<keyword evidence="2" id="KW-1003">Cell membrane</keyword>
<dbReference type="InterPro" id="IPR017452">
    <property type="entry name" value="GPCR_Rhodpsn_7TM"/>
</dbReference>
<evidence type="ECO:0000256" key="6">
    <source>
        <dbReference type="ARBA" id="ARBA00023136"/>
    </source>
</evidence>
<proteinExistence type="predicted"/>
<evidence type="ECO:0000256" key="11">
    <source>
        <dbReference type="SAM" id="Phobius"/>
    </source>
</evidence>
<keyword evidence="10" id="KW-0807">Transducer</keyword>
<comment type="caution">
    <text evidence="13">The sequence shown here is derived from an EMBL/GenBank/DDBJ whole genome shotgun (WGS) entry which is preliminary data.</text>
</comment>
<evidence type="ECO:0000313" key="13">
    <source>
        <dbReference type="EMBL" id="GCC41775.1"/>
    </source>
</evidence>
<dbReference type="InterPro" id="IPR000276">
    <property type="entry name" value="GPCR_Rhodpsn"/>
</dbReference>
<reference evidence="13 14" key="1">
    <citation type="journal article" date="2018" name="Nat. Ecol. Evol.">
        <title>Shark genomes provide insights into elasmobranch evolution and the origin of vertebrates.</title>
        <authorList>
            <person name="Hara Y"/>
            <person name="Yamaguchi K"/>
            <person name="Onimaru K"/>
            <person name="Kadota M"/>
            <person name="Koyanagi M"/>
            <person name="Keeley SD"/>
            <person name="Tatsumi K"/>
            <person name="Tanaka K"/>
            <person name="Motone F"/>
            <person name="Kageyama Y"/>
            <person name="Nozu R"/>
            <person name="Adachi N"/>
            <person name="Nishimura O"/>
            <person name="Nakagawa R"/>
            <person name="Tanegashima C"/>
            <person name="Kiyatake I"/>
            <person name="Matsumoto R"/>
            <person name="Murakumo K"/>
            <person name="Nishida K"/>
            <person name="Terakita A"/>
            <person name="Kuratani S"/>
            <person name="Sato K"/>
            <person name="Hyodo S Kuraku.S."/>
        </authorList>
    </citation>
    <scope>NUCLEOTIDE SEQUENCE [LARGE SCALE GENOMIC DNA]</scope>
</reference>
<evidence type="ECO:0000256" key="8">
    <source>
        <dbReference type="ARBA" id="ARBA00023170"/>
    </source>
</evidence>
<evidence type="ECO:0000259" key="12">
    <source>
        <dbReference type="PROSITE" id="PS50262"/>
    </source>
</evidence>
<feature type="domain" description="G-protein coupled receptors family 1 profile" evidence="12">
    <location>
        <begin position="63"/>
        <end position="85"/>
    </location>
</feature>
<evidence type="ECO:0000256" key="5">
    <source>
        <dbReference type="ARBA" id="ARBA00023040"/>
    </source>
</evidence>
<comment type="subcellular location">
    <subcellularLocation>
        <location evidence="1">Cell membrane</location>
        <topology evidence="1">Multi-pass membrane protein</topology>
    </subcellularLocation>
</comment>
<gene>
    <name evidence="13" type="ORF">chiPu_0025530</name>
</gene>
<evidence type="ECO:0000256" key="1">
    <source>
        <dbReference type="ARBA" id="ARBA00004651"/>
    </source>
</evidence>
<evidence type="ECO:0000256" key="9">
    <source>
        <dbReference type="ARBA" id="ARBA00023180"/>
    </source>
</evidence>
<dbReference type="PANTHER" id="PTHR45695:SF23">
    <property type="entry name" value="GALANIN-LIKE G-PROTEIN COUPLED RECEPTOR NPR-9"/>
    <property type="match status" value="1"/>
</dbReference>
<dbReference type="PROSITE" id="PS50262">
    <property type="entry name" value="G_PROTEIN_RECEP_F1_2"/>
    <property type="match status" value="1"/>
</dbReference>
<name>A0A401TGL0_CHIPU</name>
<dbReference type="Gene3D" id="1.20.1070.10">
    <property type="entry name" value="Rhodopsin 7-helix transmembrane proteins"/>
    <property type="match status" value="1"/>
</dbReference>
<sequence length="85" mass="9337">HLDRKMLGASVDSSTNESFEYLNISCLGNVCSNTTVAPSPPVLMDAWLVPLFFGILMVVGLAGNSLVIYVVTKHKQMRTVTNFYI</sequence>
<keyword evidence="14" id="KW-1185">Reference proteome</keyword>
<protein>
    <recommendedName>
        <fullName evidence="12">G-protein coupled receptors family 1 profile domain-containing protein</fullName>
    </recommendedName>
</protein>
<feature type="non-terminal residue" evidence="13">
    <location>
        <position position="1"/>
    </location>
</feature>
<evidence type="ECO:0000256" key="2">
    <source>
        <dbReference type="ARBA" id="ARBA00022475"/>
    </source>
</evidence>